<proteinExistence type="predicted"/>
<gene>
    <name evidence="1" type="ORF">SAMN04488096_101296</name>
</gene>
<dbReference type="OrthoDB" id="1493875at2"/>
<dbReference type="Proteomes" id="UP000184225">
    <property type="component" value="Unassembled WGS sequence"/>
</dbReference>
<dbReference type="AlphaFoldDB" id="A0A1M6AJI8"/>
<dbReference type="EMBL" id="FQYY01000001">
    <property type="protein sequence ID" value="SHI36577.1"/>
    <property type="molecule type" value="Genomic_DNA"/>
</dbReference>
<dbReference type="STRING" id="579105.SAMN04488096_101296"/>
<evidence type="ECO:0000313" key="2">
    <source>
        <dbReference type="Proteomes" id="UP000184225"/>
    </source>
</evidence>
<name>A0A1M6AJI8_9FLAO</name>
<sequence>MSLAILILVSTSSFTIEKHFCEGFLINFSLFNNLEKCDDIPCADKCQNENIADADCCSDVIDVVEGQDVFPAKDFDDLDYNQQVFLFAFTVSFNELFNFTSVSKTRYKNYSSPFLITNKLVDHQTFLI</sequence>
<dbReference type="NCBIfam" id="NF047658">
    <property type="entry name" value="HYC_CC_PP"/>
    <property type="match status" value="1"/>
</dbReference>
<dbReference type="InterPro" id="IPR058060">
    <property type="entry name" value="HYC_CC_PP"/>
</dbReference>
<dbReference type="Pfam" id="PF26622">
    <property type="entry name" value="DUF8199"/>
    <property type="match status" value="1"/>
</dbReference>
<evidence type="ECO:0000313" key="1">
    <source>
        <dbReference type="EMBL" id="SHI36577.1"/>
    </source>
</evidence>
<protein>
    <submittedName>
        <fullName evidence="1">Uncharacterized protein</fullName>
    </submittedName>
</protein>
<keyword evidence="2" id="KW-1185">Reference proteome</keyword>
<reference evidence="1 2" key="1">
    <citation type="submission" date="2016-11" db="EMBL/GenBank/DDBJ databases">
        <authorList>
            <person name="Jaros S."/>
            <person name="Januszkiewicz K."/>
            <person name="Wedrychowicz H."/>
        </authorList>
    </citation>
    <scope>NUCLEOTIDE SEQUENCE [LARGE SCALE GENOMIC DNA]</scope>
    <source>
        <strain evidence="1 2">DSM 21425</strain>
    </source>
</reference>
<organism evidence="1 2">
    <name type="scientific">Mesonia phycicola</name>
    <dbReference type="NCBI Taxonomy" id="579105"/>
    <lineage>
        <taxon>Bacteria</taxon>
        <taxon>Pseudomonadati</taxon>
        <taxon>Bacteroidota</taxon>
        <taxon>Flavobacteriia</taxon>
        <taxon>Flavobacteriales</taxon>
        <taxon>Flavobacteriaceae</taxon>
        <taxon>Mesonia</taxon>
    </lineage>
</organism>
<dbReference type="InterPro" id="IPR058512">
    <property type="entry name" value="DUF8199"/>
</dbReference>
<accession>A0A1M6AJI8</accession>
<dbReference type="RefSeq" id="WP_143159118.1">
    <property type="nucleotide sequence ID" value="NZ_FQYY01000001.1"/>
</dbReference>